<dbReference type="AlphaFoldDB" id="A0A8H6I7P4"/>
<dbReference type="Pfam" id="PF00067">
    <property type="entry name" value="p450"/>
    <property type="match status" value="1"/>
</dbReference>
<organism evidence="13 14">
    <name type="scientific">Ephemerocybe angulata</name>
    <dbReference type="NCBI Taxonomy" id="980116"/>
    <lineage>
        <taxon>Eukaryota</taxon>
        <taxon>Fungi</taxon>
        <taxon>Dikarya</taxon>
        <taxon>Basidiomycota</taxon>
        <taxon>Agaricomycotina</taxon>
        <taxon>Agaricomycetes</taxon>
        <taxon>Agaricomycetidae</taxon>
        <taxon>Agaricales</taxon>
        <taxon>Agaricineae</taxon>
        <taxon>Psathyrellaceae</taxon>
        <taxon>Ephemerocybe</taxon>
    </lineage>
</organism>
<evidence type="ECO:0000256" key="9">
    <source>
        <dbReference type="ARBA" id="ARBA00023002"/>
    </source>
</evidence>
<comment type="similarity">
    <text evidence="4">Belongs to the cytochrome P450 family.</text>
</comment>
<keyword evidence="14" id="KW-1185">Reference proteome</keyword>
<keyword evidence="10" id="KW-0408">Iron</keyword>
<evidence type="ECO:0000256" key="8">
    <source>
        <dbReference type="ARBA" id="ARBA00022989"/>
    </source>
</evidence>
<dbReference type="SUPFAM" id="SSF48264">
    <property type="entry name" value="Cytochrome P450"/>
    <property type="match status" value="1"/>
</dbReference>
<evidence type="ECO:0000313" key="13">
    <source>
        <dbReference type="EMBL" id="KAF6760455.1"/>
    </source>
</evidence>
<keyword evidence="5" id="KW-0349">Heme</keyword>
<protein>
    <submittedName>
        <fullName evidence="13">Cytochrome P450-like protein</fullName>
    </submittedName>
</protein>
<sequence>MPPLLTDLLFCRAHQDAMLPVSKPVVGIDGTQMNEIFVPKGTKIFISTIASNRNPELWGPDSYEWKPERWLSPLPDAVVDAKIPGVYSHLMTFLGGGRACIGFKFSQLEMKVVLATLIPKFRFECENKDIYWLMSGIAQPAVDDGRKSLEPRLPLKVTYLGA</sequence>
<name>A0A8H6I7P4_9AGAR</name>
<evidence type="ECO:0000256" key="1">
    <source>
        <dbReference type="ARBA" id="ARBA00001971"/>
    </source>
</evidence>
<dbReference type="GO" id="GO:0020037">
    <property type="term" value="F:heme binding"/>
    <property type="evidence" value="ECO:0007669"/>
    <property type="project" value="InterPro"/>
</dbReference>
<comment type="pathway">
    <text evidence="3">Secondary metabolite biosynthesis; terpenoid biosynthesis.</text>
</comment>
<keyword evidence="9" id="KW-0560">Oxidoreductase</keyword>
<evidence type="ECO:0000256" key="6">
    <source>
        <dbReference type="ARBA" id="ARBA00022692"/>
    </source>
</evidence>
<evidence type="ECO:0000313" key="14">
    <source>
        <dbReference type="Proteomes" id="UP000521943"/>
    </source>
</evidence>
<dbReference type="GO" id="GO:0005506">
    <property type="term" value="F:iron ion binding"/>
    <property type="evidence" value="ECO:0007669"/>
    <property type="project" value="InterPro"/>
</dbReference>
<keyword evidence="7" id="KW-0479">Metal-binding</keyword>
<comment type="caution">
    <text evidence="13">The sequence shown here is derived from an EMBL/GenBank/DDBJ whole genome shotgun (WGS) entry which is preliminary data.</text>
</comment>
<dbReference type="EMBL" id="JACGCI010000012">
    <property type="protein sequence ID" value="KAF6760455.1"/>
    <property type="molecule type" value="Genomic_DNA"/>
</dbReference>
<evidence type="ECO:0000256" key="7">
    <source>
        <dbReference type="ARBA" id="ARBA00022723"/>
    </source>
</evidence>
<dbReference type="InterPro" id="IPR001128">
    <property type="entry name" value="Cyt_P450"/>
</dbReference>
<evidence type="ECO:0000256" key="2">
    <source>
        <dbReference type="ARBA" id="ARBA00004370"/>
    </source>
</evidence>
<dbReference type="GO" id="GO:0016705">
    <property type="term" value="F:oxidoreductase activity, acting on paired donors, with incorporation or reduction of molecular oxygen"/>
    <property type="evidence" value="ECO:0007669"/>
    <property type="project" value="InterPro"/>
</dbReference>
<comment type="cofactor">
    <cofactor evidence="1">
        <name>heme</name>
        <dbReference type="ChEBI" id="CHEBI:30413"/>
    </cofactor>
</comment>
<evidence type="ECO:0000256" key="10">
    <source>
        <dbReference type="ARBA" id="ARBA00023004"/>
    </source>
</evidence>
<dbReference type="InterPro" id="IPR050121">
    <property type="entry name" value="Cytochrome_P450_monoxygenase"/>
</dbReference>
<evidence type="ECO:0000256" key="12">
    <source>
        <dbReference type="ARBA" id="ARBA00023136"/>
    </source>
</evidence>
<keyword evidence="8" id="KW-1133">Transmembrane helix</keyword>
<evidence type="ECO:0000256" key="5">
    <source>
        <dbReference type="ARBA" id="ARBA00022617"/>
    </source>
</evidence>
<comment type="subcellular location">
    <subcellularLocation>
        <location evidence="2">Membrane</location>
    </subcellularLocation>
</comment>
<dbReference type="PANTHER" id="PTHR24305">
    <property type="entry name" value="CYTOCHROME P450"/>
    <property type="match status" value="1"/>
</dbReference>
<dbReference type="Gene3D" id="1.10.630.10">
    <property type="entry name" value="Cytochrome P450"/>
    <property type="match status" value="1"/>
</dbReference>
<proteinExistence type="inferred from homology"/>
<evidence type="ECO:0000256" key="11">
    <source>
        <dbReference type="ARBA" id="ARBA00023033"/>
    </source>
</evidence>
<evidence type="ECO:0000256" key="3">
    <source>
        <dbReference type="ARBA" id="ARBA00004721"/>
    </source>
</evidence>
<reference evidence="13 14" key="1">
    <citation type="submission" date="2020-07" db="EMBL/GenBank/DDBJ databases">
        <title>Comparative genomics of pyrophilous fungi reveals a link between fire events and developmental genes.</title>
        <authorList>
            <consortium name="DOE Joint Genome Institute"/>
            <person name="Steindorff A.S."/>
            <person name="Carver A."/>
            <person name="Calhoun S."/>
            <person name="Stillman K."/>
            <person name="Liu H."/>
            <person name="Lipzen A."/>
            <person name="Pangilinan J."/>
            <person name="Labutti K."/>
            <person name="Bruns T.D."/>
            <person name="Grigoriev I.V."/>
        </authorList>
    </citation>
    <scope>NUCLEOTIDE SEQUENCE [LARGE SCALE GENOMIC DNA]</scope>
    <source>
        <strain evidence="13 14">CBS 144469</strain>
    </source>
</reference>
<evidence type="ECO:0000256" key="4">
    <source>
        <dbReference type="ARBA" id="ARBA00010617"/>
    </source>
</evidence>
<dbReference type="InterPro" id="IPR036396">
    <property type="entry name" value="Cyt_P450_sf"/>
</dbReference>
<keyword evidence="12" id="KW-0472">Membrane</keyword>
<keyword evidence="6" id="KW-0812">Transmembrane</keyword>
<dbReference type="GO" id="GO:0016020">
    <property type="term" value="C:membrane"/>
    <property type="evidence" value="ECO:0007669"/>
    <property type="project" value="UniProtKB-SubCell"/>
</dbReference>
<dbReference type="GO" id="GO:0004497">
    <property type="term" value="F:monooxygenase activity"/>
    <property type="evidence" value="ECO:0007669"/>
    <property type="project" value="UniProtKB-KW"/>
</dbReference>
<accession>A0A8H6I7P4</accession>
<dbReference type="PANTHER" id="PTHR24305:SF166">
    <property type="entry name" value="CYTOCHROME P450 12A4, MITOCHONDRIAL-RELATED"/>
    <property type="match status" value="1"/>
</dbReference>
<gene>
    <name evidence="13" type="ORF">DFP72DRAFT_72997</name>
</gene>
<dbReference type="Proteomes" id="UP000521943">
    <property type="component" value="Unassembled WGS sequence"/>
</dbReference>
<dbReference type="OrthoDB" id="1470350at2759"/>
<keyword evidence="11" id="KW-0503">Monooxygenase</keyword>